<dbReference type="InterPro" id="IPR048720">
    <property type="entry name" value="PROPPIN"/>
</dbReference>
<dbReference type="eggNOG" id="KOG2111">
    <property type="taxonomic scope" value="Eukaryota"/>
</dbReference>
<dbReference type="Proteomes" id="UP000029867">
    <property type="component" value="Unassembled WGS sequence"/>
</dbReference>
<evidence type="ECO:0000256" key="2">
    <source>
        <dbReference type="ARBA" id="ARBA00022448"/>
    </source>
</evidence>
<keyword evidence="12" id="KW-1185">Reference proteome</keyword>
<evidence type="ECO:0000256" key="1">
    <source>
        <dbReference type="ARBA" id="ARBA00004184"/>
    </source>
</evidence>
<dbReference type="PANTHER" id="PTHR11227">
    <property type="entry name" value="WD-REPEAT PROTEIN INTERACTING WITH PHOSPHOINOSIDES WIPI -RELATED"/>
    <property type="match status" value="1"/>
</dbReference>
<dbReference type="Pfam" id="PF21032">
    <property type="entry name" value="PROPPIN"/>
    <property type="match status" value="1"/>
</dbReference>
<evidence type="ECO:0000256" key="5">
    <source>
        <dbReference type="ARBA" id="ARBA00022737"/>
    </source>
</evidence>
<comment type="similarity">
    <text evidence="7">Belongs to the WD repeat PROPPIN family.</text>
</comment>
<dbReference type="SMART" id="SM00320">
    <property type="entry name" value="WD40"/>
    <property type="match status" value="2"/>
</dbReference>
<dbReference type="Proteomes" id="UP000249293">
    <property type="component" value="Chromosome 3"/>
</dbReference>
<comment type="subcellular location">
    <subcellularLocation>
        <location evidence="1">Endomembrane system</location>
        <topology evidence="1">Peripheral membrane protein</topology>
    </subcellularLocation>
    <subcellularLocation>
        <location evidence="8">Vacuole membrane</location>
    </subcellularLocation>
</comment>
<name>A0A099P8J5_PICKU</name>
<keyword evidence="5" id="KW-0677">Repeat</keyword>
<protein>
    <recommendedName>
        <fullName evidence="13">SVP1-like protein 2</fullName>
    </recommendedName>
</protein>
<dbReference type="GeneID" id="40384183"/>
<dbReference type="GO" id="GO:0000324">
    <property type="term" value="C:fungal-type vacuole"/>
    <property type="evidence" value="ECO:0007669"/>
    <property type="project" value="EnsemblFungi"/>
</dbReference>
<dbReference type="EMBL" id="CP028775">
    <property type="protein sequence ID" value="AWU76388.1"/>
    <property type="molecule type" value="Genomic_DNA"/>
</dbReference>
<proteinExistence type="inferred from homology"/>
<evidence type="ECO:0000256" key="6">
    <source>
        <dbReference type="ARBA" id="ARBA00022927"/>
    </source>
</evidence>
<dbReference type="InterPro" id="IPR015943">
    <property type="entry name" value="WD40/YVTN_repeat-like_dom_sf"/>
</dbReference>
<dbReference type="STRING" id="4909.A0A099P8J5"/>
<dbReference type="GO" id="GO:0005774">
    <property type="term" value="C:vacuolar membrane"/>
    <property type="evidence" value="ECO:0007669"/>
    <property type="project" value="UniProtKB-SubCell"/>
</dbReference>
<dbReference type="Gene3D" id="2.130.10.10">
    <property type="entry name" value="YVTN repeat-like/Quinoprotein amine dehydrogenase"/>
    <property type="match status" value="1"/>
</dbReference>
<dbReference type="OrthoDB" id="1667587at2759"/>
<evidence type="ECO:0000256" key="7">
    <source>
        <dbReference type="ARBA" id="ARBA00025740"/>
    </source>
</evidence>
<dbReference type="InterPro" id="IPR036322">
    <property type="entry name" value="WD40_repeat_dom_sf"/>
</dbReference>
<dbReference type="AlphaFoldDB" id="A0A099P8J5"/>
<organism evidence="10 11">
    <name type="scientific">Pichia kudriavzevii</name>
    <name type="common">Yeast</name>
    <name type="synonym">Issatchenkia orientalis</name>
    <dbReference type="NCBI Taxonomy" id="4909"/>
    <lineage>
        <taxon>Eukaryota</taxon>
        <taxon>Fungi</taxon>
        <taxon>Dikarya</taxon>
        <taxon>Ascomycota</taxon>
        <taxon>Saccharomycotina</taxon>
        <taxon>Pichiomycetes</taxon>
        <taxon>Pichiales</taxon>
        <taxon>Pichiaceae</taxon>
        <taxon>Pichia</taxon>
    </lineage>
</organism>
<evidence type="ECO:0000256" key="4">
    <source>
        <dbReference type="ARBA" id="ARBA00022574"/>
    </source>
</evidence>
<dbReference type="GO" id="GO:0015031">
    <property type="term" value="P:protein transport"/>
    <property type="evidence" value="ECO:0007669"/>
    <property type="project" value="UniProtKB-KW"/>
</dbReference>
<dbReference type="RefSeq" id="XP_029321865.1">
    <property type="nucleotide sequence ID" value="XM_029466005.1"/>
</dbReference>
<dbReference type="GO" id="GO:0032266">
    <property type="term" value="F:phosphatidylinositol-3-phosphate binding"/>
    <property type="evidence" value="ECO:0007669"/>
    <property type="project" value="EnsemblFungi"/>
</dbReference>
<keyword evidence="4" id="KW-0853">WD repeat</keyword>
<dbReference type="GO" id="GO:0034727">
    <property type="term" value="P:piecemeal microautophagy of the nucleus"/>
    <property type="evidence" value="ECO:0007669"/>
    <property type="project" value="EnsemblFungi"/>
</dbReference>
<keyword evidence="6" id="KW-0653">Protein transport</keyword>
<gene>
    <name evidence="9" type="ORF">C5L36_0C03280</name>
    <name evidence="10" type="ORF">JL09_g382</name>
</gene>
<dbReference type="SUPFAM" id="SSF50978">
    <property type="entry name" value="WD40 repeat-like"/>
    <property type="match status" value="1"/>
</dbReference>
<dbReference type="VEuPathDB" id="FungiDB:C5L36_0C03280"/>
<sequence length="377" mass="42349">MNAQRPLVVHVKSKEPKLNNAAFNQDQSCFAICTDTGFKVYSTYPMELKMERDFSKGSFGIKETRDSSSTTRNVNSGIGIVKMLYKTNYVALVGGGKKPRSPLNKLCIWDDLKEKNSIVLEFNTPLLNIHLSRTHIVALLKNNALVYSFKSKPELLFSFETDDNEPGASDLAICESSSILVFPGRNNGQIHIVDIINTQDKKSVSLIKAHRNPVQCLALSPRGNLVASASTKGTIIRIHDTKNCTLVYEFRRGVDPAIISDMKFAPSGTKLAVLSDKCTLHIYHLGEENKKHLLKDLPLFPNYFKSTWSVMSKNVGNKSDLVNDIGTLGWVNDNVLVIVWKYKGIWEKYDIISNEMDSVSSEESRKWEIVKEGWRSV</sequence>
<dbReference type="InterPro" id="IPR001680">
    <property type="entry name" value="WD40_rpt"/>
</dbReference>
<evidence type="ECO:0000313" key="12">
    <source>
        <dbReference type="Proteomes" id="UP000249293"/>
    </source>
</evidence>
<dbReference type="GO" id="GO:0080025">
    <property type="term" value="F:phosphatidylinositol-3,5-bisphosphate binding"/>
    <property type="evidence" value="ECO:0007669"/>
    <property type="project" value="EnsemblFungi"/>
</dbReference>
<evidence type="ECO:0000256" key="3">
    <source>
        <dbReference type="ARBA" id="ARBA00022554"/>
    </source>
</evidence>
<dbReference type="HOGENOM" id="CLU_025895_2_2_1"/>
<reference evidence="9 12" key="3">
    <citation type="submission" date="2018-06" db="EMBL/GenBank/DDBJ databases">
        <title>Population genomics shows no distinction between pathogenic Candida krusei and environmental Pichia kudriavzevii: One species, four names.</title>
        <authorList>
            <person name="Douglass A.P."/>
            <person name="Offei B."/>
            <person name="Braun-Galleani S."/>
            <person name="Coughlan A.Y."/>
            <person name="Martos A."/>
            <person name="Ortiz-Merino R.A."/>
            <person name="Byrne K.P."/>
            <person name="Wolfe K.H."/>
        </authorList>
    </citation>
    <scope>NUCLEOTIDE SEQUENCE [LARGE SCALE GENOMIC DNA]</scope>
    <source>
        <strain evidence="9 12">CBS573</strain>
    </source>
</reference>
<evidence type="ECO:0000313" key="10">
    <source>
        <dbReference type="EMBL" id="KGK40554.1"/>
    </source>
</evidence>
<dbReference type="GO" id="GO:0010314">
    <property type="term" value="F:phosphatidylinositol-5-phosphate binding"/>
    <property type="evidence" value="ECO:0007669"/>
    <property type="project" value="EnsemblFungi"/>
</dbReference>
<evidence type="ECO:0000313" key="9">
    <source>
        <dbReference type="EMBL" id="AWU76388.1"/>
    </source>
</evidence>
<dbReference type="GO" id="GO:0005768">
    <property type="term" value="C:endosome"/>
    <property type="evidence" value="ECO:0007669"/>
    <property type="project" value="EnsemblFungi"/>
</dbReference>
<reference evidence="10" key="2">
    <citation type="submission" date="2014-08" db="EMBL/GenBank/DDBJ databases">
        <title>Exploiting Issatchenkia orientalis SD108 for Succinic Acid Production.</title>
        <authorList>
            <person name="Xiao H."/>
            <person name="Shao Z."/>
            <person name="Jiang Y."/>
            <person name="Dole S."/>
            <person name="Zhao H."/>
        </authorList>
    </citation>
    <scope>NUCLEOTIDE SEQUENCE [LARGE SCALE GENOMIC DNA]</scope>
    <source>
        <strain evidence="10">SD108</strain>
    </source>
</reference>
<keyword evidence="2" id="KW-0813">Transport</keyword>
<dbReference type="KEGG" id="pkz:C5L36_0C03280"/>
<evidence type="ECO:0000256" key="8">
    <source>
        <dbReference type="ARBA" id="ARBA00037813"/>
    </source>
</evidence>
<evidence type="ECO:0008006" key="13">
    <source>
        <dbReference type="Google" id="ProtNLM"/>
    </source>
</evidence>
<evidence type="ECO:0000313" key="11">
    <source>
        <dbReference type="Proteomes" id="UP000029867"/>
    </source>
</evidence>
<keyword evidence="3" id="KW-0926">Vacuole</keyword>
<accession>A0A099P8J5</accession>
<dbReference type="EMBL" id="JQFK01000002">
    <property type="protein sequence ID" value="KGK40554.1"/>
    <property type="molecule type" value="Genomic_DNA"/>
</dbReference>
<dbReference type="GO" id="GO:0070273">
    <property type="term" value="F:phosphatidylinositol-4-phosphate binding"/>
    <property type="evidence" value="ECO:0007669"/>
    <property type="project" value="EnsemblFungi"/>
</dbReference>
<reference evidence="11" key="1">
    <citation type="journal article" date="2014" name="Microb. Cell Fact.">
        <title>Exploiting Issatchenkia orientalis SD108 for succinic acid production.</title>
        <authorList>
            <person name="Xiao H."/>
            <person name="Shao Z."/>
            <person name="Jiang Y."/>
            <person name="Dole S."/>
            <person name="Zhao H."/>
        </authorList>
    </citation>
    <scope>NUCLEOTIDE SEQUENCE [LARGE SCALE GENOMIC DNA]</scope>
    <source>
        <strain evidence="11">SD108</strain>
    </source>
</reference>